<evidence type="ECO:0000256" key="1">
    <source>
        <dbReference type="SAM" id="Coils"/>
    </source>
</evidence>
<dbReference type="Proteomes" id="UP000595140">
    <property type="component" value="Unassembled WGS sequence"/>
</dbReference>
<protein>
    <submittedName>
        <fullName evidence="3">Uncharacterized protein</fullName>
    </submittedName>
</protein>
<name>A0A484LS75_9ASTE</name>
<proteinExistence type="predicted"/>
<feature type="region of interest" description="Disordered" evidence="2">
    <location>
        <begin position="1"/>
        <end position="77"/>
    </location>
</feature>
<keyword evidence="4" id="KW-1185">Reference proteome</keyword>
<dbReference type="EMBL" id="OOIL02001901">
    <property type="protein sequence ID" value="VFQ79134.1"/>
    <property type="molecule type" value="Genomic_DNA"/>
</dbReference>
<accession>A0A484LS75</accession>
<keyword evidence="1" id="KW-0175">Coiled coil</keyword>
<dbReference type="PANTHER" id="PTHR31286:SF165">
    <property type="entry name" value="DUF4283 DOMAIN-CONTAINING PROTEIN"/>
    <property type="match status" value="1"/>
</dbReference>
<reference evidence="3 4" key="1">
    <citation type="submission" date="2018-04" db="EMBL/GenBank/DDBJ databases">
        <authorList>
            <person name="Vogel A."/>
        </authorList>
    </citation>
    <scope>NUCLEOTIDE SEQUENCE [LARGE SCALE GENOMIC DNA]</scope>
</reference>
<feature type="coiled-coil region" evidence="1">
    <location>
        <begin position="262"/>
        <end position="289"/>
    </location>
</feature>
<feature type="compositionally biased region" description="Basic residues" evidence="2">
    <location>
        <begin position="1"/>
        <end position="18"/>
    </location>
</feature>
<evidence type="ECO:0000313" key="4">
    <source>
        <dbReference type="Proteomes" id="UP000595140"/>
    </source>
</evidence>
<organism evidence="3 4">
    <name type="scientific">Cuscuta campestris</name>
    <dbReference type="NCBI Taxonomy" id="132261"/>
    <lineage>
        <taxon>Eukaryota</taxon>
        <taxon>Viridiplantae</taxon>
        <taxon>Streptophyta</taxon>
        <taxon>Embryophyta</taxon>
        <taxon>Tracheophyta</taxon>
        <taxon>Spermatophyta</taxon>
        <taxon>Magnoliopsida</taxon>
        <taxon>eudicotyledons</taxon>
        <taxon>Gunneridae</taxon>
        <taxon>Pentapetalae</taxon>
        <taxon>asterids</taxon>
        <taxon>lamiids</taxon>
        <taxon>Solanales</taxon>
        <taxon>Convolvulaceae</taxon>
        <taxon>Cuscuteae</taxon>
        <taxon>Cuscuta</taxon>
        <taxon>Cuscuta subgen. Grammica</taxon>
        <taxon>Cuscuta sect. Cleistogrammica</taxon>
    </lineage>
</organism>
<dbReference type="AlphaFoldDB" id="A0A484LS75"/>
<sequence>MATARKRGRPRKKSRKAKQPNFQTPDLRTKSDSNGVGSGGSSSKMPSREELSGDLECEQVGNKDPKNDAKGKSEGKSYADVVGKPLDEELKLKFIPTVEVKFPDLDLKYWSMAGLSKLGSAIGKPIRRDKTTATRSKLGFARILLEVGMKQDFLEMIQFLDETGRIISQQVEYEWCPITCTYCHKLGHHEEVQEEVLEKEQTKDEDNEGFTEVSKKKAARRIELEVLKEVWEQEGEGRAMYQVVQKLKALKKPLKKLNRDKFADIHNQCDVLREELMETQRQVRAQMEDEGLIMKEKRLLQELHTKIKASCMLKKQIAKQKWIVEGDQNSKIFYAWVKKKRLQNQISAIMDSEGNKVEGTNQVGEVFLEYFNKLLGSELQTDDIKVESMELGSKLSTKKQLELIEPITPLQIKEALFSIPSSKSPGPDGYNSGFFKKQWHVVGELVTKAVADFF</sequence>
<dbReference type="InterPro" id="IPR040256">
    <property type="entry name" value="At4g02000-like"/>
</dbReference>
<evidence type="ECO:0000313" key="3">
    <source>
        <dbReference type="EMBL" id="VFQ79134.1"/>
    </source>
</evidence>
<feature type="compositionally biased region" description="Basic and acidic residues" evidence="2">
    <location>
        <begin position="61"/>
        <end position="77"/>
    </location>
</feature>
<evidence type="ECO:0000256" key="2">
    <source>
        <dbReference type="SAM" id="MobiDB-lite"/>
    </source>
</evidence>
<gene>
    <name evidence="3" type="ORF">CCAM_LOCUS20910</name>
</gene>
<dbReference type="PANTHER" id="PTHR31286">
    <property type="entry name" value="GLYCINE-RICH CELL WALL STRUCTURAL PROTEIN 1.8-LIKE"/>
    <property type="match status" value="1"/>
</dbReference>
<dbReference type="OrthoDB" id="1215883at2759"/>